<evidence type="ECO:0000313" key="2">
    <source>
        <dbReference type="Proteomes" id="UP001293593"/>
    </source>
</evidence>
<comment type="caution">
    <text evidence="1">The sequence shown here is derived from an EMBL/GenBank/DDBJ whole genome shotgun (WGS) entry which is preliminary data.</text>
</comment>
<keyword evidence="2" id="KW-1185">Reference proteome</keyword>
<organism evidence="1 2">
    <name type="scientific">Acacia crassicarpa</name>
    <name type="common">northern wattle</name>
    <dbReference type="NCBI Taxonomy" id="499986"/>
    <lineage>
        <taxon>Eukaryota</taxon>
        <taxon>Viridiplantae</taxon>
        <taxon>Streptophyta</taxon>
        <taxon>Embryophyta</taxon>
        <taxon>Tracheophyta</taxon>
        <taxon>Spermatophyta</taxon>
        <taxon>Magnoliopsida</taxon>
        <taxon>eudicotyledons</taxon>
        <taxon>Gunneridae</taxon>
        <taxon>Pentapetalae</taxon>
        <taxon>rosids</taxon>
        <taxon>fabids</taxon>
        <taxon>Fabales</taxon>
        <taxon>Fabaceae</taxon>
        <taxon>Caesalpinioideae</taxon>
        <taxon>mimosoid clade</taxon>
        <taxon>Acacieae</taxon>
        <taxon>Acacia</taxon>
    </lineage>
</organism>
<proteinExistence type="predicted"/>
<protein>
    <submittedName>
        <fullName evidence="1">Uncharacterized protein</fullName>
    </submittedName>
</protein>
<sequence length="34" mass="3840">MLKLGEEQGTISLEAMKKILQVTQMVEPTTSKEF</sequence>
<dbReference type="EMBL" id="JAWXYG010000004">
    <property type="protein sequence ID" value="KAK4276103.1"/>
    <property type="molecule type" value="Genomic_DNA"/>
</dbReference>
<name>A0AAE1JXW9_9FABA</name>
<dbReference type="Proteomes" id="UP001293593">
    <property type="component" value="Unassembled WGS sequence"/>
</dbReference>
<gene>
    <name evidence="1" type="ORF">QN277_019092</name>
</gene>
<evidence type="ECO:0000313" key="1">
    <source>
        <dbReference type="EMBL" id="KAK4276103.1"/>
    </source>
</evidence>
<dbReference type="AlphaFoldDB" id="A0AAE1JXW9"/>
<reference evidence="1" key="1">
    <citation type="submission" date="2023-10" db="EMBL/GenBank/DDBJ databases">
        <title>Chromosome-level genome of the transformable northern wattle, Acacia crassicarpa.</title>
        <authorList>
            <person name="Massaro I."/>
            <person name="Sinha N.R."/>
            <person name="Poethig S."/>
            <person name="Leichty A.R."/>
        </authorList>
    </citation>
    <scope>NUCLEOTIDE SEQUENCE</scope>
    <source>
        <strain evidence="1">Acra3RX</strain>
        <tissue evidence="1">Leaf</tissue>
    </source>
</reference>
<accession>A0AAE1JXW9</accession>